<dbReference type="Gramene" id="KVH92069">
    <property type="protein sequence ID" value="KVH92069"/>
    <property type="gene ID" value="Ccrd_005900"/>
</dbReference>
<reference evidence="3 4" key="1">
    <citation type="journal article" date="2016" name="Sci. Rep.">
        <title>The genome sequence of the outbreeding globe artichoke constructed de novo incorporating a phase-aware low-pass sequencing strategy of F1 progeny.</title>
        <authorList>
            <person name="Scaglione D."/>
            <person name="Reyes-Chin-Wo S."/>
            <person name="Acquadro A."/>
            <person name="Froenicke L."/>
            <person name="Portis E."/>
            <person name="Beitel C."/>
            <person name="Tirone M."/>
            <person name="Mauro R."/>
            <person name="Lo Monaco A."/>
            <person name="Mauromicale G."/>
            <person name="Faccioli P."/>
            <person name="Cattivelli L."/>
            <person name="Rieseberg L."/>
            <person name="Michelmore R."/>
            <person name="Lanteri S."/>
        </authorList>
    </citation>
    <scope>NUCLEOTIDE SEQUENCE [LARGE SCALE GENOMIC DNA]</scope>
    <source>
        <strain evidence="3">2C</strain>
    </source>
</reference>
<dbReference type="EMBL" id="LEKV01004862">
    <property type="protein sequence ID" value="KVH92069.1"/>
    <property type="molecule type" value="Genomic_DNA"/>
</dbReference>
<dbReference type="NCBIfam" id="TIGR00756">
    <property type="entry name" value="PPR"/>
    <property type="match status" value="2"/>
</dbReference>
<dbReference type="PROSITE" id="PS51375">
    <property type="entry name" value="PPR"/>
    <property type="match status" value="2"/>
</dbReference>
<name>A0A103XK39_CYNCS</name>
<dbReference type="InterPro" id="IPR046960">
    <property type="entry name" value="PPR_At4g14850-like_plant"/>
</dbReference>
<dbReference type="InterPro" id="IPR011990">
    <property type="entry name" value="TPR-like_helical_dom_sf"/>
</dbReference>
<evidence type="ECO:0000313" key="3">
    <source>
        <dbReference type="EMBL" id="KVH92069.1"/>
    </source>
</evidence>
<dbReference type="PANTHER" id="PTHR47926">
    <property type="entry name" value="PENTATRICOPEPTIDE REPEAT-CONTAINING PROTEIN"/>
    <property type="match status" value="1"/>
</dbReference>
<organism evidence="3 4">
    <name type="scientific">Cynara cardunculus var. scolymus</name>
    <name type="common">Globe artichoke</name>
    <name type="synonym">Cynara scolymus</name>
    <dbReference type="NCBI Taxonomy" id="59895"/>
    <lineage>
        <taxon>Eukaryota</taxon>
        <taxon>Viridiplantae</taxon>
        <taxon>Streptophyta</taxon>
        <taxon>Embryophyta</taxon>
        <taxon>Tracheophyta</taxon>
        <taxon>Spermatophyta</taxon>
        <taxon>Magnoliopsida</taxon>
        <taxon>eudicotyledons</taxon>
        <taxon>Gunneridae</taxon>
        <taxon>Pentapetalae</taxon>
        <taxon>asterids</taxon>
        <taxon>campanulids</taxon>
        <taxon>Asterales</taxon>
        <taxon>Asteraceae</taxon>
        <taxon>Carduoideae</taxon>
        <taxon>Cardueae</taxon>
        <taxon>Carduinae</taxon>
        <taxon>Cynara</taxon>
    </lineage>
</organism>
<dbReference type="Pfam" id="PF13041">
    <property type="entry name" value="PPR_2"/>
    <property type="match status" value="1"/>
</dbReference>
<gene>
    <name evidence="3" type="ORF">Ccrd_005900</name>
</gene>
<dbReference type="Pfam" id="PF01535">
    <property type="entry name" value="PPR"/>
    <property type="match status" value="2"/>
</dbReference>
<feature type="repeat" description="PPR" evidence="2">
    <location>
        <begin position="71"/>
        <end position="105"/>
    </location>
</feature>
<evidence type="ECO:0008006" key="5">
    <source>
        <dbReference type="Google" id="ProtNLM"/>
    </source>
</evidence>
<dbReference type="GO" id="GO:0009451">
    <property type="term" value="P:RNA modification"/>
    <property type="evidence" value="ECO:0007669"/>
    <property type="project" value="InterPro"/>
</dbReference>
<dbReference type="OMA" id="CARMGEL"/>
<dbReference type="GO" id="GO:0003723">
    <property type="term" value="F:RNA binding"/>
    <property type="evidence" value="ECO:0007669"/>
    <property type="project" value="InterPro"/>
</dbReference>
<dbReference type="Proteomes" id="UP000243975">
    <property type="component" value="Unassembled WGS sequence"/>
</dbReference>
<evidence type="ECO:0000256" key="2">
    <source>
        <dbReference type="PROSITE-ProRule" id="PRU00708"/>
    </source>
</evidence>
<keyword evidence="4" id="KW-1185">Reference proteome</keyword>
<sequence>MINSGLKGNALPGNSMIEGYVKSRNKEESLHFFYAMPHKNSFTWNMIISGFVKASKWNVARKFFNEMPTKNGVAWNSMIRGYAENGHSVEALRLFKDLKSGCYGPCHVDMYVLATVFGACTDLLAFQLGKTIHACIVVDRIKFDPVLGSSIVNTYGKCGDLVSTSLVLRSQPYPDDFSLSSLISAYSNNGRVADAKRISHQE</sequence>
<protein>
    <recommendedName>
        <fullName evidence="5">Pentatricopeptide repeat-containing protein</fullName>
    </recommendedName>
</protein>
<keyword evidence="1" id="KW-0677">Repeat</keyword>
<dbReference type="InterPro" id="IPR002885">
    <property type="entry name" value="PPR_rpt"/>
</dbReference>
<comment type="caution">
    <text evidence="3">The sequence shown here is derived from an EMBL/GenBank/DDBJ whole genome shotgun (WGS) entry which is preliminary data.</text>
</comment>
<dbReference type="Gene3D" id="1.25.40.10">
    <property type="entry name" value="Tetratricopeptide repeat domain"/>
    <property type="match status" value="1"/>
</dbReference>
<proteinExistence type="predicted"/>
<evidence type="ECO:0000256" key="1">
    <source>
        <dbReference type="ARBA" id="ARBA00022737"/>
    </source>
</evidence>
<evidence type="ECO:0000313" key="4">
    <source>
        <dbReference type="Proteomes" id="UP000243975"/>
    </source>
</evidence>
<accession>A0A103XK39</accession>
<feature type="repeat" description="PPR" evidence="2">
    <location>
        <begin position="40"/>
        <end position="70"/>
    </location>
</feature>
<dbReference type="AlphaFoldDB" id="A0A103XK39"/>
<dbReference type="PANTHER" id="PTHR47926:SF533">
    <property type="entry name" value="DYW DOMAIN-CONTAINING PROTEIN"/>
    <property type="match status" value="1"/>
</dbReference>